<comment type="caution">
    <text evidence="2">The sequence shown here is derived from an EMBL/GenBank/DDBJ whole genome shotgun (WGS) entry which is preliminary data.</text>
</comment>
<feature type="compositionally biased region" description="Basic residues" evidence="1">
    <location>
        <begin position="62"/>
        <end position="75"/>
    </location>
</feature>
<reference evidence="2 3" key="1">
    <citation type="submission" date="2019-03" db="EMBL/GenBank/DDBJ databases">
        <title>Single cell metagenomics reveals metabolic interactions within the superorganism composed of flagellate Streblomastix strix and complex community of Bacteroidetes bacteria on its surface.</title>
        <authorList>
            <person name="Treitli S.C."/>
            <person name="Kolisko M."/>
            <person name="Husnik F."/>
            <person name="Keeling P."/>
            <person name="Hampl V."/>
        </authorList>
    </citation>
    <scope>NUCLEOTIDE SEQUENCE [LARGE SCALE GENOMIC DNA]</scope>
    <source>
        <strain evidence="2">ST1C</strain>
    </source>
</reference>
<dbReference type="EMBL" id="SNRW01016348">
    <property type="protein sequence ID" value="KAA6369462.1"/>
    <property type="molecule type" value="Genomic_DNA"/>
</dbReference>
<feature type="region of interest" description="Disordered" evidence="1">
    <location>
        <begin position="62"/>
        <end position="98"/>
    </location>
</feature>
<feature type="compositionally biased region" description="Basic residues" evidence="1">
    <location>
        <begin position="84"/>
        <end position="98"/>
    </location>
</feature>
<evidence type="ECO:0000313" key="2">
    <source>
        <dbReference type="EMBL" id="KAA6369462.1"/>
    </source>
</evidence>
<evidence type="ECO:0000313" key="3">
    <source>
        <dbReference type="Proteomes" id="UP000324800"/>
    </source>
</evidence>
<dbReference type="AlphaFoldDB" id="A0A5J4UHQ2"/>
<evidence type="ECO:0000256" key="1">
    <source>
        <dbReference type="SAM" id="MobiDB-lite"/>
    </source>
</evidence>
<gene>
    <name evidence="2" type="ORF">EZS28_035010</name>
</gene>
<organism evidence="2 3">
    <name type="scientific">Streblomastix strix</name>
    <dbReference type="NCBI Taxonomy" id="222440"/>
    <lineage>
        <taxon>Eukaryota</taxon>
        <taxon>Metamonada</taxon>
        <taxon>Preaxostyla</taxon>
        <taxon>Oxymonadida</taxon>
        <taxon>Streblomastigidae</taxon>
        <taxon>Streblomastix</taxon>
    </lineage>
</organism>
<name>A0A5J4UHQ2_9EUKA</name>
<sequence length="98" mass="11628">MIFDDIRKNLMAASELLASKPEKRTRARNRSPRWLWMLKLNLSHNRNSYVLFTLLTILNKHQTRKTRHNQLKTRQGKVSGRCPSKQRKSKSGRTKKQL</sequence>
<protein>
    <submittedName>
        <fullName evidence="2">Uncharacterized protein</fullName>
    </submittedName>
</protein>
<proteinExistence type="predicted"/>
<dbReference type="Proteomes" id="UP000324800">
    <property type="component" value="Unassembled WGS sequence"/>
</dbReference>
<accession>A0A5J4UHQ2</accession>